<accession>A0AAD5IKK8</accession>
<evidence type="ECO:0000313" key="2">
    <source>
        <dbReference type="EMBL" id="KAI9168935.1"/>
    </source>
</evidence>
<feature type="region of interest" description="Disordered" evidence="1">
    <location>
        <begin position="54"/>
        <end position="83"/>
    </location>
</feature>
<reference evidence="2" key="2">
    <citation type="submission" date="2023-02" db="EMBL/GenBank/DDBJ databases">
        <authorList>
            <person name="Swenson N.G."/>
            <person name="Wegrzyn J.L."/>
            <person name="Mcevoy S.L."/>
        </authorList>
    </citation>
    <scope>NUCLEOTIDE SEQUENCE</scope>
    <source>
        <strain evidence="2">91603</strain>
        <tissue evidence="2">Leaf</tissue>
    </source>
</reference>
<feature type="compositionally biased region" description="Basic and acidic residues" evidence="1">
    <location>
        <begin position="71"/>
        <end position="83"/>
    </location>
</feature>
<dbReference type="EMBL" id="JAJSOW010000104">
    <property type="protein sequence ID" value="KAI9168935.1"/>
    <property type="molecule type" value="Genomic_DNA"/>
</dbReference>
<organism evidence="2 3">
    <name type="scientific">Acer negundo</name>
    <name type="common">Box elder</name>
    <dbReference type="NCBI Taxonomy" id="4023"/>
    <lineage>
        <taxon>Eukaryota</taxon>
        <taxon>Viridiplantae</taxon>
        <taxon>Streptophyta</taxon>
        <taxon>Embryophyta</taxon>
        <taxon>Tracheophyta</taxon>
        <taxon>Spermatophyta</taxon>
        <taxon>Magnoliopsida</taxon>
        <taxon>eudicotyledons</taxon>
        <taxon>Gunneridae</taxon>
        <taxon>Pentapetalae</taxon>
        <taxon>rosids</taxon>
        <taxon>malvids</taxon>
        <taxon>Sapindales</taxon>
        <taxon>Sapindaceae</taxon>
        <taxon>Hippocastanoideae</taxon>
        <taxon>Acereae</taxon>
        <taxon>Acer</taxon>
    </lineage>
</organism>
<dbReference type="AlphaFoldDB" id="A0AAD5IKK8"/>
<keyword evidence="3" id="KW-1185">Reference proteome</keyword>
<gene>
    <name evidence="2" type="ORF">LWI28_004186</name>
</gene>
<comment type="caution">
    <text evidence="2">The sequence shown here is derived from an EMBL/GenBank/DDBJ whole genome shotgun (WGS) entry which is preliminary data.</text>
</comment>
<evidence type="ECO:0000256" key="1">
    <source>
        <dbReference type="SAM" id="MobiDB-lite"/>
    </source>
</evidence>
<protein>
    <submittedName>
        <fullName evidence="2">Uncharacterized protein</fullName>
    </submittedName>
</protein>
<proteinExistence type="predicted"/>
<reference evidence="2" key="1">
    <citation type="journal article" date="2022" name="Plant J.">
        <title>Strategies of tolerance reflected in two North American maple genomes.</title>
        <authorList>
            <person name="McEvoy S.L."/>
            <person name="Sezen U.U."/>
            <person name="Trouern-Trend A."/>
            <person name="McMahon S.M."/>
            <person name="Schaberg P.G."/>
            <person name="Yang J."/>
            <person name="Wegrzyn J.L."/>
            <person name="Swenson N.G."/>
        </authorList>
    </citation>
    <scope>NUCLEOTIDE SEQUENCE</scope>
    <source>
        <strain evidence="2">91603</strain>
    </source>
</reference>
<dbReference type="Proteomes" id="UP001064489">
    <property type="component" value="Chromosome 7"/>
</dbReference>
<evidence type="ECO:0000313" key="3">
    <source>
        <dbReference type="Proteomes" id="UP001064489"/>
    </source>
</evidence>
<sequence length="83" mass="10020">MNFGLTAKINELVEENEASSRKLDNLAGEVEELRYDWVMKMSLMRKEIEQRDETLKILKNNVKEEDEEEDEKKKEEDEDEERR</sequence>
<name>A0AAD5IKK8_ACENE</name>